<sequence>MRYCHRESFSLIREELQQCRFMVKIKALTDIVPDFTVSTVQVSHNQV</sequence>
<accession>A0A0E9X7K8</accession>
<protein>
    <submittedName>
        <fullName evidence="1">Uncharacterized protein</fullName>
    </submittedName>
</protein>
<dbReference type="EMBL" id="GBXM01010762">
    <property type="protein sequence ID" value="JAH97815.1"/>
    <property type="molecule type" value="Transcribed_RNA"/>
</dbReference>
<dbReference type="AlphaFoldDB" id="A0A0E9X7K8"/>
<name>A0A0E9X7K8_ANGAN</name>
<organism evidence="1">
    <name type="scientific">Anguilla anguilla</name>
    <name type="common">European freshwater eel</name>
    <name type="synonym">Muraena anguilla</name>
    <dbReference type="NCBI Taxonomy" id="7936"/>
    <lineage>
        <taxon>Eukaryota</taxon>
        <taxon>Metazoa</taxon>
        <taxon>Chordata</taxon>
        <taxon>Craniata</taxon>
        <taxon>Vertebrata</taxon>
        <taxon>Euteleostomi</taxon>
        <taxon>Actinopterygii</taxon>
        <taxon>Neopterygii</taxon>
        <taxon>Teleostei</taxon>
        <taxon>Anguilliformes</taxon>
        <taxon>Anguillidae</taxon>
        <taxon>Anguilla</taxon>
    </lineage>
</organism>
<reference evidence="1" key="1">
    <citation type="submission" date="2014-11" db="EMBL/GenBank/DDBJ databases">
        <authorList>
            <person name="Amaro Gonzalez C."/>
        </authorList>
    </citation>
    <scope>NUCLEOTIDE SEQUENCE</scope>
</reference>
<evidence type="ECO:0000313" key="1">
    <source>
        <dbReference type="EMBL" id="JAH97815.1"/>
    </source>
</evidence>
<reference evidence="1" key="2">
    <citation type="journal article" date="2015" name="Fish Shellfish Immunol.">
        <title>Early steps in the European eel (Anguilla anguilla)-Vibrio vulnificus interaction in the gills: Role of the RtxA13 toxin.</title>
        <authorList>
            <person name="Callol A."/>
            <person name="Pajuelo D."/>
            <person name="Ebbesson L."/>
            <person name="Teles M."/>
            <person name="MacKenzie S."/>
            <person name="Amaro C."/>
        </authorList>
    </citation>
    <scope>NUCLEOTIDE SEQUENCE</scope>
</reference>
<proteinExistence type="predicted"/>